<gene>
    <name evidence="2" type="ORF">Q9L58_001726</name>
</gene>
<protein>
    <submittedName>
        <fullName evidence="2">Uncharacterized protein</fullName>
    </submittedName>
</protein>
<dbReference type="Proteomes" id="UP001447188">
    <property type="component" value="Unassembled WGS sequence"/>
</dbReference>
<keyword evidence="3" id="KW-1185">Reference proteome</keyword>
<feature type="region of interest" description="Disordered" evidence="1">
    <location>
        <begin position="99"/>
        <end position="124"/>
    </location>
</feature>
<accession>A0ABR3GTY5</accession>
<proteinExistence type="predicted"/>
<comment type="caution">
    <text evidence="2">The sequence shown here is derived from an EMBL/GenBank/DDBJ whole genome shotgun (WGS) entry which is preliminary data.</text>
</comment>
<feature type="compositionally biased region" description="Basic and acidic residues" evidence="1">
    <location>
        <begin position="485"/>
        <end position="494"/>
    </location>
</feature>
<reference evidence="2 3" key="1">
    <citation type="submission" date="2024-02" db="EMBL/GenBank/DDBJ databases">
        <title>Discinaceae phylogenomics.</title>
        <authorList>
            <person name="Dirks A.C."/>
            <person name="James T.Y."/>
        </authorList>
    </citation>
    <scope>NUCLEOTIDE SEQUENCE [LARGE SCALE GENOMIC DNA]</scope>
    <source>
        <strain evidence="2 3">ACD0624</strain>
    </source>
</reference>
<feature type="region of interest" description="Disordered" evidence="1">
    <location>
        <begin position="475"/>
        <end position="497"/>
    </location>
</feature>
<evidence type="ECO:0000313" key="2">
    <source>
        <dbReference type="EMBL" id="KAL0639265.1"/>
    </source>
</evidence>
<evidence type="ECO:0000256" key="1">
    <source>
        <dbReference type="SAM" id="MobiDB-lite"/>
    </source>
</evidence>
<organism evidence="2 3">
    <name type="scientific">Discina gigas</name>
    <dbReference type="NCBI Taxonomy" id="1032678"/>
    <lineage>
        <taxon>Eukaryota</taxon>
        <taxon>Fungi</taxon>
        <taxon>Dikarya</taxon>
        <taxon>Ascomycota</taxon>
        <taxon>Pezizomycotina</taxon>
        <taxon>Pezizomycetes</taxon>
        <taxon>Pezizales</taxon>
        <taxon>Discinaceae</taxon>
        <taxon>Discina</taxon>
    </lineage>
</organism>
<sequence>MLASASPLPSSFPLQVVHNSLARFIHPPSETLRIRQSVTQHITNLTTEKRITDGSGSQDEFQRFLDFELGRKGPGIAVRREYLVALRANYEARKEYEAAVRDGEEGEDENDEAAEKMQQETGREDGWREEYLNTLKLRRQHERLELLRVYLNTVSNPSPEDLAAEAAVNEFNEPPPAPPVELTAQKPTASAGNSNEEIMAGVEQMILQLEKEIVGVYEILETEKIRIQDLQEGMRENAQGNKKEALIRARDTLISWIEKQLVRTTAGGEPGPDEDGSMVVSEENDIQTAEQVVDIVHSTYGEYLKSREQLVHVLASASSNTWDQPLVVDEPSAAFTLPSTMRKPFPAPPILQALTAMEHLLPLVKYQKSLLSQKTQLSAALSTHQKRLLSLLELLLEQQSHPSPNITAATTSPSIEVVQTLTAKSKSSLQTVCQDTNKNIVNTRNTLEGVEDVLLEVERLVIAPKKDKEAVSKIPMAKKKKTKGRRGEEGEAPEKGLWGALGGGVGVIGDGI</sequence>
<feature type="compositionally biased region" description="Basic and acidic residues" evidence="1">
    <location>
        <begin position="113"/>
        <end position="124"/>
    </location>
</feature>
<name>A0ABR3GTY5_9PEZI</name>
<dbReference type="EMBL" id="JBBBZM010000013">
    <property type="protein sequence ID" value="KAL0639265.1"/>
    <property type="molecule type" value="Genomic_DNA"/>
</dbReference>
<evidence type="ECO:0000313" key="3">
    <source>
        <dbReference type="Proteomes" id="UP001447188"/>
    </source>
</evidence>